<feature type="compositionally biased region" description="Polar residues" evidence="4">
    <location>
        <begin position="313"/>
        <end position="323"/>
    </location>
</feature>
<proteinExistence type="inferred from homology"/>
<evidence type="ECO:0000256" key="1">
    <source>
        <dbReference type="ARBA" id="ARBA00023054"/>
    </source>
</evidence>
<dbReference type="Gene3D" id="1.20.58.900">
    <property type="match status" value="1"/>
</dbReference>
<gene>
    <name evidence="6" type="ORF">KUTeg_015588</name>
</gene>
<feature type="region of interest" description="Disordered" evidence="4">
    <location>
        <begin position="392"/>
        <end position="561"/>
    </location>
</feature>
<dbReference type="PANTHER" id="PTHR46251:SF3">
    <property type="entry name" value="RUN DOMAIN-CONTAINING PROTEIN"/>
    <property type="match status" value="1"/>
</dbReference>
<evidence type="ECO:0000313" key="6">
    <source>
        <dbReference type="EMBL" id="KAJ8307504.1"/>
    </source>
</evidence>
<accession>A0ABQ9EQK6</accession>
<feature type="compositionally biased region" description="Low complexity" evidence="4">
    <location>
        <begin position="538"/>
        <end position="549"/>
    </location>
</feature>
<comment type="caution">
    <text evidence="6">The sequence shown here is derived from an EMBL/GenBank/DDBJ whole genome shotgun (WGS) entry which is preliminary data.</text>
</comment>
<dbReference type="PANTHER" id="PTHR46251">
    <property type="entry name" value="RUN DOMAIN-CONTAINING 3 PROTEIN RUNDC3"/>
    <property type="match status" value="1"/>
</dbReference>
<dbReference type="EMBL" id="JARBDR010000793">
    <property type="protein sequence ID" value="KAJ8307504.1"/>
    <property type="molecule type" value="Genomic_DNA"/>
</dbReference>
<feature type="compositionally biased region" description="Low complexity" evidence="4">
    <location>
        <begin position="472"/>
        <end position="482"/>
    </location>
</feature>
<feature type="compositionally biased region" description="Basic and acidic residues" evidence="4">
    <location>
        <begin position="483"/>
        <end position="493"/>
    </location>
</feature>
<keyword evidence="7" id="KW-1185">Reference proteome</keyword>
<sequence length="561" mass="63629">MFETDLKRRLIQRQVNVQRKNLVQVCRFSVKTLIDKSSLANVDDDCEELINFCAVLEHVLSHNIKVHKAWYRSGEPRQFWDYIQLACKSVPHSCIHSISTLENVKSSLAKGRAWIRCVLMEKRLSEYLSEALKETKITSFCLKGENLELSSPVAIDYTPYLRFHQSHESLQSDKEELQGLNANIGQSSSIMCGEDSMMQIEANTWEQKYKTLEQKYRVVNEQKGYLEELSRTRGMNLQEAQRQRQTLMKNLTEFESNSRKERHQLEQVIIELQHQMSKLKQQHEIQQKKYSEMMKQLRGGHMSMDEVAGVRATSPQPWQQQPAGSTPDSDQASSSSNEGSSSMPESAAKLAIKSVGQFGRTDDSGSTTAMAGSFSSEVSVRDIHSDISDMDKKSKEFQEKYMQSKSNQNLPQKRQEQRLENIRKEEFPEVMVTVATPEAESPVSEKNSQPLSDSQVDMDTISDSQFSKAMTDSDISDGGHSSKSSESELKDFVVLDTNSENNTANIEDKNEEQVEQSRDSTPEITVEQGTGTFEVEENGNNVEPVPSENQVQDSKGTENLE</sequence>
<feature type="domain" description="RUN" evidence="5">
    <location>
        <begin position="43"/>
        <end position="175"/>
    </location>
</feature>
<feature type="compositionally biased region" description="Low complexity" evidence="4">
    <location>
        <begin position="324"/>
        <end position="347"/>
    </location>
</feature>
<protein>
    <recommendedName>
        <fullName evidence="5">RUN domain-containing protein</fullName>
    </recommendedName>
</protein>
<dbReference type="SUPFAM" id="SSF140741">
    <property type="entry name" value="RUN domain-like"/>
    <property type="match status" value="1"/>
</dbReference>
<comment type="similarity">
    <text evidence="2">Belongs to the RUNDC3 family.</text>
</comment>
<evidence type="ECO:0000313" key="7">
    <source>
        <dbReference type="Proteomes" id="UP001217089"/>
    </source>
</evidence>
<feature type="compositionally biased region" description="Polar residues" evidence="4">
    <location>
        <begin position="496"/>
        <end position="505"/>
    </location>
</feature>
<feature type="coiled-coil region" evidence="3">
    <location>
        <begin position="202"/>
        <end position="296"/>
    </location>
</feature>
<feature type="compositionally biased region" description="Basic and acidic residues" evidence="4">
    <location>
        <begin position="506"/>
        <end position="521"/>
    </location>
</feature>
<dbReference type="PROSITE" id="PS50826">
    <property type="entry name" value="RUN"/>
    <property type="match status" value="1"/>
</dbReference>
<feature type="compositionally biased region" description="Polar residues" evidence="4">
    <location>
        <begin position="444"/>
        <end position="470"/>
    </location>
</feature>
<dbReference type="Proteomes" id="UP001217089">
    <property type="component" value="Unassembled WGS sequence"/>
</dbReference>
<evidence type="ECO:0000256" key="2">
    <source>
        <dbReference type="ARBA" id="ARBA00034727"/>
    </source>
</evidence>
<feature type="compositionally biased region" description="Polar residues" evidence="4">
    <location>
        <begin position="401"/>
        <end position="412"/>
    </location>
</feature>
<reference evidence="6 7" key="1">
    <citation type="submission" date="2022-12" db="EMBL/GenBank/DDBJ databases">
        <title>Chromosome-level genome of Tegillarca granosa.</title>
        <authorList>
            <person name="Kim J."/>
        </authorList>
    </citation>
    <scope>NUCLEOTIDE SEQUENCE [LARGE SCALE GENOMIC DNA]</scope>
    <source>
        <strain evidence="6">Teg-2019</strain>
        <tissue evidence="6">Adductor muscle</tissue>
    </source>
</reference>
<evidence type="ECO:0000256" key="3">
    <source>
        <dbReference type="SAM" id="Coils"/>
    </source>
</evidence>
<feature type="compositionally biased region" description="Basic and acidic residues" evidence="4">
    <location>
        <begin position="413"/>
        <end position="427"/>
    </location>
</feature>
<dbReference type="InterPro" id="IPR047340">
    <property type="entry name" value="RUNDC3A_B"/>
</dbReference>
<evidence type="ECO:0000256" key="4">
    <source>
        <dbReference type="SAM" id="MobiDB-lite"/>
    </source>
</evidence>
<keyword evidence="1 3" id="KW-0175">Coiled coil</keyword>
<feature type="region of interest" description="Disordered" evidence="4">
    <location>
        <begin position="310"/>
        <end position="347"/>
    </location>
</feature>
<organism evidence="6 7">
    <name type="scientific">Tegillarca granosa</name>
    <name type="common">Malaysian cockle</name>
    <name type="synonym">Anadara granosa</name>
    <dbReference type="NCBI Taxonomy" id="220873"/>
    <lineage>
        <taxon>Eukaryota</taxon>
        <taxon>Metazoa</taxon>
        <taxon>Spiralia</taxon>
        <taxon>Lophotrochozoa</taxon>
        <taxon>Mollusca</taxon>
        <taxon>Bivalvia</taxon>
        <taxon>Autobranchia</taxon>
        <taxon>Pteriomorphia</taxon>
        <taxon>Arcoida</taxon>
        <taxon>Arcoidea</taxon>
        <taxon>Arcidae</taxon>
        <taxon>Tegillarca</taxon>
    </lineage>
</organism>
<dbReference type="InterPro" id="IPR037213">
    <property type="entry name" value="Run_dom_sf"/>
</dbReference>
<name>A0ABQ9EQK6_TEGGR</name>
<dbReference type="InterPro" id="IPR004012">
    <property type="entry name" value="Run_dom"/>
</dbReference>
<evidence type="ECO:0000259" key="5">
    <source>
        <dbReference type="PROSITE" id="PS50826"/>
    </source>
</evidence>
<dbReference type="Pfam" id="PF02759">
    <property type="entry name" value="RUN"/>
    <property type="match status" value="1"/>
</dbReference>